<evidence type="ECO:0000313" key="8">
    <source>
        <dbReference type="EMBL" id="ALN80399.1"/>
    </source>
</evidence>
<name>A0A0S2FA24_LYSAN</name>
<dbReference type="Pfam" id="PF02525">
    <property type="entry name" value="Flavodoxin_2"/>
    <property type="match status" value="1"/>
</dbReference>
<comment type="function">
    <text evidence="6">Quinone reductase that provides resistance to thiol-specific stress caused by electrophilic quinones.</text>
</comment>
<dbReference type="Gene3D" id="3.40.50.360">
    <property type="match status" value="1"/>
</dbReference>
<keyword evidence="3 6" id="KW-0560">Oxidoreductase</keyword>
<dbReference type="GO" id="GO:0010181">
    <property type="term" value="F:FMN binding"/>
    <property type="evidence" value="ECO:0007669"/>
    <property type="project" value="UniProtKB-UniRule"/>
</dbReference>
<dbReference type="PATRIC" id="fig|84531.8.peg.2277"/>
<dbReference type="GO" id="GO:0009055">
    <property type="term" value="F:electron transfer activity"/>
    <property type="evidence" value="ECO:0007669"/>
    <property type="project" value="UniProtKB-UniRule"/>
</dbReference>
<evidence type="ECO:0000256" key="6">
    <source>
        <dbReference type="HAMAP-Rule" id="MF_01216"/>
    </source>
</evidence>
<dbReference type="STRING" id="84531.LA76x_2265"/>
<comment type="catalytic activity">
    <reaction evidence="5">
        <text>N,N-dimethyl-1,4-phenylenediamine + anthranilate + 2 NAD(+) = 2-(4-dimethylaminophenyl)diazenylbenzoate + 2 NADH + 2 H(+)</text>
        <dbReference type="Rhea" id="RHEA:55872"/>
        <dbReference type="ChEBI" id="CHEBI:15378"/>
        <dbReference type="ChEBI" id="CHEBI:15783"/>
        <dbReference type="ChEBI" id="CHEBI:16567"/>
        <dbReference type="ChEBI" id="CHEBI:57540"/>
        <dbReference type="ChEBI" id="CHEBI:57945"/>
        <dbReference type="ChEBI" id="CHEBI:71579"/>
        <dbReference type="EC" id="1.7.1.17"/>
    </reaction>
    <physiologicalReaction direction="right-to-left" evidence="5">
        <dbReference type="Rhea" id="RHEA:55874"/>
    </physiologicalReaction>
</comment>
<evidence type="ECO:0000256" key="2">
    <source>
        <dbReference type="ARBA" id="ARBA00022643"/>
    </source>
</evidence>
<dbReference type="eggNOG" id="COG1182">
    <property type="taxonomic scope" value="Bacteria"/>
</dbReference>
<dbReference type="EC" id="1.6.5.-" evidence="6"/>
<dbReference type="InterPro" id="IPR050104">
    <property type="entry name" value="FMN-dep_NADH:Q_OxRdtase_AzoR1"/>
</dbReference>
<dbReference type="InterPro" id="IPR029039">
    <property type="entry name" value="Flavoprotein-like_sf"/>
</dbReference>
<protein>
    <recommendedName>
        <fullName evidence="6">FMN dependent NADH:quinone oxidoreductase</fullName>
        <ecNumber evidence="6">1.6.5.-</ecNumber>
    </recommendedName>
    <alternativeName>
        <fullName evidence="6">Azo-dye reductase</fullName>
    </alternativeName>
    <alternativeName>
        <fullName evidence="6">FMN-dependent NADH-azo compound oxidoreductase</fullName>
    </alternativeName>
    <alternativeName>
        <fullName evidence="6">FMN-dependent NADH-azoreductase</fullName>
        <ecNumber evidence="6">1.7.1.17</ecNumber>
    </alternativeName>
</protein>
<dbReference type="EC" id="1.7.1.17" evidence="6"/>
<gene>
    <name evidence="6" type="primary">azoR</name>
    <name evidence="8" type="ORF">LA76x_2265</name>
</gene>
<keyword evidence="4 6" id="KW-0520">NAD</keyword>
<dbReference type="GO" id="GO:0016652">
    <property type="term" value="F:oxidoreductase activity, acting on NAD(P)H as acceptor"/>
    <property type="evidence" value="ECO:0007669"/>
    <property type="project" value="UniProtKB-UniRule"/>
</dbReference>
<dbReference type="InterPro" id="IPR003680">
    <property type="entry name" value="Flavodoxin_fold"/>
</dbReference>
<dbReference type="PANTHER" id="PTHR43741">
    <property type="entry name" value="FMN-DEPENDENT NADH-AZOREDUCTASE 1"/>
    <property type="match status" value="1"/>
</dbReference>
<keyword evidence="1 6" id="KW-0285">Flavoprotein</keyword>
<dbReference type="EMBL" id="CP011129">
    <property type="protein sequence ID" value="ALN80399.1"/>
    <property type="molecule type" value="Genomic_DNA"/>
</dbReference>
<feature type="domain" description="Flavodoxin-like fold" evidence="7">
    <location>
        <begin position="1"/>
        <end position="182"/>
    </location>
</feature>
<evidence type="ECO:0000256" key="4">
    <source>
        <dbReference type="ARBA" id="ARBA00023027"/>
    </source>
</evidence>
<feature type="binding site" evidence="6">
    <location>
        <begin position="85"/>
        <end position="88"/>
    </location>
    <ligand>
        <name>FMN</name>
        <dbReference type="ChEBI" id="CHEBI:58210"/>
    </ligand>
</feature>
<keyword evidence="9" id="KW-1185">Reference proteome</keyword>
<dbReference type="SUPFAM" id="SSF52218">
    <property type="entry name" value="Flavoproteins"/>
    <property type="match status" value="1"/>
</dbReference>
<comment type="subunit">
    <text evidence="6">Homodimer.</text>
</comment>
<dbReference type="Proteomes" id="UP000060787">
    <property type="component" value="Chromosome"/>
</dbReference>
<evidence type="ECO:0000256" key="3">
    <source>
        <dbReference type="ARBA" id="ARBA00023002"/>
    </source>
</evidence>
<reference evidence="8 9" key="1">
    <citation type="journal article" date="2015" name="BMC Genomics">
        <title>Comparative genomics and metabolic profiling of the genus Lysobacter.</title>
        <authorList>
            <person name="de Bruijn I."/>
            <person name="Cheng X."/>
            <person name="de Jager V."/>
            <person name="Exposito R.G."/>
            <person name="Watrous J."/>
            <person name="Patel N."/>
            <person name="Postma J."/>
            <person name="Dorrestein P.C."/>
            <person name="Kobayashi D."/>
            <person name="Raaijmakers J.M."/>
        </authorList>
    </citation>
    <scope>NUCLEOTIDE SEQUENCE [LARGE SCALE GENOMIC DNA]</scope>
    <source>
        <strain evidence="8 9">76</strain>
    </source>
</reference>
<comment type="catalytic activity">
    <reaction evidence="6">
        <text>2 a quinone + NADH + H(+) = 2 a 1,4-benzosemiquinone + NAD(+)</text>
        <dbReference type="Rhea" id="RHEA:65952"/>
        <dbReference type="ChEBI" id="CHEBI:15378"/>
        <dbReference type="ChEBI" id="CHEBI:57540"/>
        <dbReference type="ChEBI" id="CHEBI:57945"/>
        <dbReference type="ChEBI" id="CHEBI:132124"/>
        <dbReference type="ChEBI" id="CHEBI:134225"/>
    </reaction>
</comment>
<comment type="caution">
    <text evidence="6">Lacks conserved residue(s) required for the propagation of feature annotation.</text>
</comment>
<dbReference type="HAMAP" id="MF_01216">
    <property type="entry name" value="Azoreductase_type1"/>
    <property type="match status" value="1"/>
</dbReference>
<comment type="function">
    <text evidence="6">Also exhibits azoreductase activity. Catalyzes the reductive cleavage of the azo bond in aromatic azo compounds to the corresponding amines.</text>
</comment>
<accession>A0A0S2FA24</accession>
<sequence length="192" mass="20611">MKLLHIDSSALGANSVTRELSAAVAARWQDEVPGLTIDYRDLDADPIPHLTGRSLAKADPAEAEESERILQQFLAADVIVLGAPMYNFGIPSTLKAWVDRIAVAGKTFRYTEKGPEGLATGKRAIVASGRGGIHTDSPSDFQETYLRHVLAFIGVTNVEFVRAEGVAYSPQHRADALAAAHASIPLPLRRAA</sequence>
<dbReference type="RefSeq" id="WP_057917723.1">
    <property type="nucleotide sequence ID" value="NZ_CP011129.1"/>
</dbReference>
<keyword evidence="2 6" id="KW-0288">FMN</keyword>
<evidence type="ECO:0000313" key="9">
    <source>
        <dbReference type="Proteomes" id="UP000060787"/>
    </source>
</evidence>
<feature type="binding site" evidence="6">
    <location>
        <position position="9"/>
    </location>
    <ligand>
        <name>FMN</name>
        <dbReference type="ChEBI" id="CHEBI:58210"/>
    </ligand>
</feature>
<comment type="cofactor">
    <cofactor evidence="6">
        <name>FMN</name>
        <dbReference type="ChEBI" id="CHEBI:58210"/>
    </cofactor>
    <text evidence="6">Binds 1 FMN per subunit.</text>
</comment>
<dbReference type="InterPro" id="IPR023048">
    <property type="entry name" value="NADH:quinone_OxRdtase_FMN_depd"/>
</dbReference>
<evidence type="ECO:0000256" key="5">
    <source>
        <dbReference type="ARBA" id="ARBA00048542"/>
    </source>
</evidence>
<evidence type="ECO:0000256" key="1">
    <source>
        <dbReference type="ARBA" id="ARBA00022630"/>
    </source>
</evidence>
<evidence type="ECO:0000259" key="7">
    <source>
        <dbReference type="Pfam" id="PF02525"/>
    </source>
</evidence>
<comment type="similarity">
    <text evidence="6">Belongs to the azoreductase type 1 family.</text>
</comment>
<dbReference type="PANTHER" id="PTHR43741:SF4">
    <property type="entry name" value="FMN-DEPENDENT NADH:QUINONE OXIDOREDUCTASE"/>
    <property type="match status" value="1"/>
</dbReference>
<organism evidence="8 9">
    <name type="scientific">Lysobacter antibioticus</name>
    <dbReference type="NCBI Taxonomy" id="84531"/>
    <lineage>
        <taxon>Bacteria</taxon>
        <taxon>Pseudomonadati</taxon>
        <taxon>Pseudomonadota</taxon>
        <taxon>Gammaproteobacteria</taxon>
        <taxon>Lysobacterales</taxon>
        <taxon>Lysobacteraceae</taxon>
        <taxon>Lysobacter</taxon>
    </lineage>
</organism>
<dbReference type="AlphaFoldDB" id="A0A0S2FA24"/>
<dbReference type="GO" id="GO:0016655">
    <property type="term" value="F:oxidoreductase activity, acting on NAD(P)H, quinone or similar compound as acceptor"/>
    <property type="evidence" value="ECO:0007669"/>
    <property type="project" value="InterPro"/>
</dbReference>
<proteinExistence type="inferred from homology"/>
<dbReference type="KEGG" id="lab:LA76x_2265"/>